<dbReference type="AlphaFoldDB" id="A0A016UZN5"/>
<evidence type="ECO:0000256" key="6">
    <source>
        <dbReference type="ARBA" id="ARBA00023121"/>
    </source>
</evidence>
<name>A0A016UZN5_9BILA</name>
<keyword evidence="5" id="KW-0175">Coiled coil</keyword>
<dbReference type="Pfam" id="PF05823">
    <property type="entry name" value="Gp-FAR-1"/>
    <property type="match status" value="1"/>
</dbReference>
<evidence type="ECO:0000256" key="5">
    <source>
        <dbReference type="ARBA" id="ARBA00023054"/>
    </source>
</evidence>
<organism evidence="7 8">
    <name type="scientific">Ancylostoma ceylanicum</name>
    <dbReference type="NCBI Taxonomy" id="53326"/>
    <lineage>
        <taxon>Eukaryota</taxon>
        <taxon>Metazoa</taxon>
        <taxon>Ecdysozoa</taxon>
        <taxon>Nematoda</taxon>
        <taxon>Chromadorea</taxon>
        <taxon>Rhabditida</taxon>
        <taxon>Rhabditina</taxon>
        <taxon>Rhabditomorpha</taxon>
        <taxon>Strongyloidea</taxon>
        <taxon>Ancylostomatidae</taxon>
        <taxon>Ancylostomatinae</taxon>
        <taxon>Ancylostoma</taxon>
    </lineage>
</organism>
<evidence type="ECO:0000256" key="3">
    <source>
        <dbReference type="ARBA" id="ARBA00022525"/>
    </source>
</evidence>
<keyword evidence="6" id="KW-0446">Lipid-binding</keyword>
<evidence type="ECO:0000313" key="7">
    <source>
        <dbReference type="EMBL" id="EYC20620.1"/>
    </source>
</evidence>
<dbReference type="Proteomes" id="UP000024635">
    <property type="component" value="Unassembled WGS sequence"/>
</dbReference>
<dbReference type="STRING" id="53326.A0A016UZN5"/>
<dbReference type="OrthoDB" id="5814891at2759"/>
<dbReference type="Gene3D" id="1.20.120.1100">
    <property type="match status" value="1"/>
</dbReference>
<reference evidence="8" key="1">
    <citation type="journal article" date="2015" name="Nat. Genet.">
        <title>The genome and transcriptome of the zoonotic hookworm Ancylostoma ceylanicum identify infection-specific gene families.</title>
        <authorList>
            <person name="Schwarz E.M."/>
            <person name="Hu Y."/>
            <person name="Antoshechkin I."/>
            <person name="Miller M.M."/>
            <person name="Sternberg P.W."/>
            <person name="Aroian R.V."/>
        </authorList>
    </citation>
    <scope>NUCLEOTIDE SEQUENCE</scope>
    <source>
        <strain evidence="8">HY135</strain>
    </source>
</reference>
<comment type="subcellular location">
    <subcellularLocation>
        <location evidence="1">Secreted</location>
    </subcellularLocation>
</comment>
<evidence type="ECO:0000256" key="2">
    <source>
        <dbReference type="ARBA" id="ARBA00006648"/>
    </source>
</evidence>
<dbReference type="GO" id="GO:0008289">
    <property type="term" value="F:lipid binding"/>
    <property type="evidence" value="ECO:0007669"/>
    <property type="project" value="UniProtKB-KW"/>
</dbReference>
<dbReference type="GO" id="GO:0005576">
    <property type="term" value="C:extracellular region"/>
    <property type="evidence" value="ECO:0007669"/>
    <property type="project" value="UniProtKB-SubCell"/>
</dbReference>
<keyword evidence="4" id="KW-0732">Signal</keyword>
<proteinExistence type="inferred from homology"/>
<evidence type="ECO:0000256" key="1">
    <source>
        <dbReference type="ARBA" id="ARBA00004613"/>
    </source>
</evidence>
<keyword evidence="8" id="KW-1185">Reference proteome</keyword>
<dbReference type="InterPro" id="IPR008632">
    <property type="entry name" value="Gp-FAR-1"/>
</dbReference>
<comment type="similarity">
    <text evidence="2">Belongs to the fatty-acid and retinol-binding protein (FARBP) family.</text>
</comment>
<gene>
    <name evidence="7" type="primary">Acey_s0021.g319</name>
    <name evidence="7" type="ORF">Y032_0021g319</name>
</gene>
<accession>A0A016UZN5</accession>
<evidence type="ECO:0000313" key="8">
    <source>
        <dbReference type="Proteomes" id="UP000024635"/>
    </source>
</evidence>
<dbReference type="EMBL" id="JARK01001357">
    <property type="protein sequence ID" value="EYC20620.1"/>
    <property type="molecule type" value="Genomic_DNA"/>
</dbReference>
<sequence length="173" mass="19403">MFRQLVVTAAIAYVSALEMLGNPVQYGDLMPEPVKNFMTGFTEQDQATLRQFYQNNANYKSQEEANAALRAMSPELAAKIQHFQSYIYGQAASLGPEARAFYDAMDRRTSQTRAQIYSGVMPSPAEMKQTNLEVMKMYRAMSAAGRADFAKHFPVLGAYFSSDKAYKELQSMS</sequence>
<protein>
    <submittedName>
        <fullName evidence="7">Uncharacterized protein</fullName>
    </submittedName>
</protein>
<keyword evidence="3" id="KW-0964">Secreted</keyword>
<evidence type="ECO:0000256" key="4">
    <source>
        <dbReference type="ARBA" id="ARBA00022729"/>
    </source>
</evidence>
<comment type="caution">
    <text evidence="7">The sequence shown here is derived from an EMBL/GenBank/DDBJ whole genome shotgun (WGS) entry which is preliminary data.</text>
</comment>